<evidence type="ECO:0000313" key="2">
    <source>
        <dbReference type="EMBL" id="ATU19767.1"/>
    </source>
</evidence>
<accession>A0A2D3D3S8</accession>
<dbReference type="AlphaFoldDB" id="A0A2D3D3S8"/>
<dbReference type="Pfam" id="PF14393">
    <property type="entry name" value="DUF4422"/>
    <property type="match status" value="1"/>
</dbReference>
<dbReference type="KEGG" id="bcho:BcFMB_01140"/>
<sequence length="210" mass="24440">MGRCMRGSGEITVLLPKKHHYIIETIRSHYVHTMYAQQLTTTEEVLRDLAPSYLPQWHTLINKRSVHIFNVMIMDRAHFDAYYEWLFPILFEITDRLNPKQYGAFHARYPGRISEMLLNIWSMKNDIAAGKLSTTFMERVNWWKTGGERARAPCRRSSSISAMWPASEHAASTPRTSTYRPIRISGLAGNLVYDQFRSVDWRHSPKGHSV</sequence>
<dbReference type="EMBL" id="CP018044">
    <property type="protein sequence ID" value="ATU19767.1"/>
    <property type="molecule type" value="Genomic_DNA"/>
</dbReference>
<evidence type="ECO:0000313" key="3">
    <source>
        <dbReference type="Proteomes" id="UP000229907"/>
    </source>
</evidence>
<dbReference type="InterPro" id="IPR025536">
    <property type="entry name" value="DUF4422"/>
</dbReference>
<reference evidence="2 3" key="1">
    <citation type="submission" date="2016-11" db="EMBL/GenBank/DDBJ databases">
        <title>complete genome sequence of Bifidobacterium choerinum strain FMB-1.</title>
        <authorList>
            <person name="Park C.-S."/>
            <person name="Jung D.-H."/>
            <person name="Choi D.-S."/>
        </authorList>
    </citation>
    <scope>NUCLEOTIDE SEQUENCE [LARGE SCALE GENOMIC DNA]</scope>
    <source>
        <strain evidence="2 3">FMB-1</strain>
    </source>
</reference>
<dbReference type="Proteomes" id="UP000229907">
    <property type="component" value="Chromosome"/>
</dbReference>
<organism evidence="2 3">
    <name type="scientific">Bifidobacterium choerinum</name>
    <dbReference type="NCBI Taxonomy" id="35760"/>
    <lineage>
        <taxon>Bacteria</taxon>
        <taxon>Bacillati</taxon>
        <taxon>Actinomycetota</taxon>
        <taxon>Actinomycetes</taxon>
        <taxon>Bifidobacteriales</taxon>
        <taxon>Bifidobacteriaceae</taxon>
        <taxon>Bifidobacterium</taxon>
    </lineage>
</organism>
<proteinExistence type="predicted"/>
<protein>
    <recommendedName>
        <fullName evidence="1">DUF4422 domain-containing protein</fullName>
    </recommendedName>
</protein>
<feature type="domain" description="DUF4422" evidence="1">
    <location>
        <begin position="11"/>
        <end position="125"/>
    </location>
</feature>
<evidence type="ECO:0000259" key="1">
    <source>
        <dbReference type="Pfam" id="PF14393"/>
    </source>
</evidence>
<gene>
    <name evidence="2" type="ORF">BcFMB_01140</name>
</gene>
<name>A0A2D3D3S8_9BIFI</name>